<dbReference type="RefSeq" id="WP_257449883.1">
    <property type="nucleotide sequence ID" value="NZ_JANIPJ010000017.1"/>
</dbReference>
<comment type="catalytic activity">
    <reaction evidence="5">
        <text>alpha-D-glucose 1-phosphate + UTP + H(+) = UDP-alpha-D-glucose + diphosphate</text>
        <dbReference type="Rhea" id="RHEA:19889"/>
        <dbReference type="ChEBI" id="CHEBI:15378"/>
        <dbReference type="ChEBI" id="CHEBI:33019"/>
        <dbReference type="ChEBI" id="CHEBI:46398"/>
        <dbReference type="ChEBI" id="CHEBI:58601"/>
        <dbReference type="ChEBI" id="CHEBI:58885"/>
        <dbReference type="EC" id="2.7.7.9"/>
    </reaction>
</comment>
<dbReference type="Proteomes" id="UP001141950">
    <property type="component" value="Unassembled WGS sequence"/>
</dbReference>
<keyword evidence="3" id="KW-0808">Transferase</keyword>
<dbReference type="Pfam" id="PF00483">
    <property type="entry name" value="NTP_transferase"/>
    <property type="match status" value="1"/>
</dbReference>
<evidence type="ECO:0000313" key="8">
    <source>
        <dbReference type="Proteomes" id="UP001141950"/>
    </source>
</evidence>
<dbReference type="EC" id="2.7.7.9" evidence="2"/>
<comment type="similarity">
    <text evidence="1">Belongs to the UDPGP type 2 family.</text>
</comment>
<organism evidence="7 8">
    <name type="scientific">Paenibacillus soyae</name>
    <dbReference type="NCBI Taxonomy" id="2969249"/>
    <lineage>
        <taxon>Bacteria</taxon>
        <taxon>Bacillati</taxon>
        <taxon>Bacillota</taxon>
        <taxon>Bacilli</taxon>
        <taxon>Bacillales</taxon>
        <taxon>Paenibacillaceae</taxon>
        <taxon>Paenibacillus</taxon>
    </lineage>
</organism>
<evidence type="ECO:0000259" key="6">
    <source>
        <dbReference type="Pfam" id="PF00483"/>
    </source>
</evidence>
<proteinExistence type="inferred from homology"/>
<dbReference type="EMBL" id="JANIPJ010000017">
    <property type="protein sequence ID" value="MCR2806446.1"/>
    <property type="molecule type" value="Genomic_DNA"/>
</dbReference>
<reference evidence="7" key="1">
    <citation type="submission" date="2022-08" db="EMBL/GenBank/DDBJ databases">
        <title>The genomic sequence of strain Paenibacillus sp. SCIV0701.</title>
        <authorList>
            <person name="Zhao H."/>
        </authorList>
    </citation>
    <scope>NUCLEOTIDE SEQUENCE</scope>
    <source>
        <strain evidence="7">SCIV0701</strain>
    </source>
</reference>
<protein>
    <recommendedName>
        <fullName evidence="2">UTP--glucose-1-phosphate uridylyltransferase</fullName>
        <ecNumber evidence="2">2.7.7.9</ecNumber>
    </recommendedName>
</protein>
<evidence type="ECO:0000256" key="3">
    <source>
        <dbReference type="ARBA" id="ARBA00022679"/>
    </source>
</evidence>
<comment type="caution">
    <text evidence="7">The sequence shown here is derived from an EMBL/GenBank/DDBJ whole genome shotgun (WGS) entry which is preliminary data.</text>
</comment>
<dbReference type="Gene3D" id="3.90.550.10">
    <property type="entry name" value="Spore Coat Polysaccharide Biosynthesis Protein SpsA, Chain A"/>
    <property type="match status" value="1"/>
</dbReference>
<evidence type="ECO:0000256" key="4">
    <source>
        <dbReference type="ARBA" id="ARBA00022695"/>
    </source>
</evidence>
<dbReference type="SUPFAM" id="SSF53448">
    <property type="entry name" value="Nucleotide-diphospho-sugar transferases"/>
    <property type="match status" value="1"/>
</dbReference>
<accession>A0A9X2MV55</accession>
<gene>
    <name evidence="7" type="ORF">NQZ67_21425</name>
</gene>
<evidence type="ECO:0000256" key="2">
    <source>
        <dbReference type="ARBA" id="ARBA00012415"/>
    </source>
</evidence>
<dbReference type="GO" id="GO:0006011">
    <property type="term" value="P:UDP-alpha-D-glucose metabolic process"/>
    <property type="evidence" value="ECO:0007669"/>
    <property type="project" value="InterPro"/>
</dbReference>
<dbReference type="InterPro" id="IPR005771">
    <property type="entry name" value="GalU_uridylyltTrfase_bac/arc"/>
</dbReference>
<name>A0A9X2MV55_9BACL</name>
<feature type="domain" description="Nucleotidyl transferase" evidence="6">
    <location>
        <begin position="4"/>
        <end position="241"/>
    </location>
</feature>
<dbReference type="InterPro" id="IPR029044">
    <property type="entry name" value="Nucleotide-diphossugar_trans"/>
</dbReference>
<dbReference type="InterPro" id="IPR005835">
    <property type="entry name" value="NTP_transferase_dom"/>
</dbReference>
<evidence type="ECO:0000313" key="7">
    <source>
        <dbReference type="EMBL" id="MCR2806446.1"/>
    </source>
</evidence>
<dbReference type="AlphaFoldDB" id="A0A9X2MV55"/>
<dbReference type="PANTHER" id="PTHR43197:SF1">
    <property type="entry name" value="UTP--GLUCOSE-1-PHOSPHATE URIDYLYLTRANSFERASE"/>
    <property type="match status" value="1"/>
</dbReference>
<dbReference type="PANTHER" id="PTHR43197">
    <property type="entry name" value="UTP--GLUCOSE-1-PHOSPHATE URIDYLYLTRANSFERASE"/>
    <property type="match status" value="1"/>
</dbReference>
<keyword evidence="4 7" id="KW-0548">Nucleotidyltransferase</keyword>
<keyword evidence="8" id="KW-1185">Reference proteome</keyword>
<evidence type="ECO:0000256" key="1">
    <source>
        <dbReference type="ARBA" id="ARBA00006890"/>
    </source>
</evidence>
<evidence type="ECO:0000256" key="5">
    <source>
        <dbReference type="ARBA" id="ARBA00048128"/>
    </source>
</evidence>
<dbReference type="GO" id="GO:0003983">
    <property type="term" value="F:UTP:glucose-1-phosphate uridylyltransferase activity"/>
    <property type="evidence" value="ECO:0007669"/>
    <property type="project" value="UniProtKB-EC"/>
</dbReference>
<sequence length="347" mass="38177">MIHKAIIPAAGYGIRNLPITKAIPKEMFPIAGRPTIDYIVEEAILAGISEILIVCSRHKTAIMDYFDRSIEIEWFLASRGKEHLIPSIKPPKVRIHYIRQHEALGLGHAVLQAKSFAEGDPAAVLLPDQVSLSRKSMLLPLIRSYRTHATHIIGLQRVPAHMLQQYGVVSVEPLQQREYAIHSIIEKPKTNPPSNLAIMGRYLLLPEIFDSLKETKPGLGGEIQLTDALTQLCSNPASDGALGYASPASDFVPASASDDPTPAESLYGPAIEQSAASESEPAIAYEDSASQPQYSPVLNIRHSPASSNGKPSRLIGYEYSGRWYDTSVESDYLKIQQKAFQMKKNRS</sequence>